<dbReference type="EMBL" id="CAJVPU010027999">
    <property type="protein sequence ID" value="CAG8705616.1"/>
    <property type="molecule type" value="Genomic_DNA"/>
</dbReference>
<feature type="non-terminal residue" evidence="1">
    <location>
        <position position="1"/>
    </location>
</feature>
<accession>A0ACA9PF82</accession>
<comment type="caution">
    <text evidence="1">The sequence shown here is derived from an EMBL/GenBank/DDBJ whole genome shotgun (WGS) entry which is preliminary data.</text>
</comment>
<organism evidence="1 2">
    <name type="scientific">Dentiscutata heterogama</name>
    <dbReference type="NCBI Taxonomy" id="1316150"/>
    <lineage>
        <taxon>Eukaryota</taxon>
        <taxon>Fungi</taxon>
        <taxon>Fungi incertae sedis</taxon>
        <taxon>Mucoromycota</taxon>
        <taxon>Glomeromycotina</taxon>
        <taxon>Glomeromycetes</taxon>
        <taxon>Diversisporales</taxon>
        <taxon>Gigasporaceae</taxon>
        <taxon>Dentiscutata</taxon>
    </lineage>
</organism>
<evidence type="ECO:0000313" key="2">
    <source>
        <dbReference type="Proteomes" id="UP000789702"/>
    </source>
</evidence>
<keyword evidence="2" id="KW-1185">Reference proteome</keyword>
<sequence>VSIKLSLNYPHDSIDDSQDCQSQNSSNSYIKFRFFQTDSKDDIKQEIAKAFNVDEFSLIDESDNIITASWFSLEDNQKYKIVDRSSFFKKSCDDVAFVVSNKGKFYEKKRDREPYHDNKK</sequence>
<dbReference type="Proteomes" id="UP000789702">
    <property type="component" value="Unassembled WGS sequence"/>
</dbReference>
<reference evidence="1" key="1">
    <citation type="submission" date="2021-06" db="EMBL/GenBank/DDBJ databases">
        <authorList>
            <person name="Kallberg Y."/>
            <person name="Tangrot J."/>
            <person name="Rosling A."/>
        </authorList>
    </citation>
    <scope>NUCLEOTIDE SEQUENCE</scope>
    <source>
        <strain evidence="1">IL203A</strain>
    </source>
</reference>
<evidence type="ECO:0000313" key="1">
    <source>
        <dbReference type="EMBL" id="CAG8705616.1"/>
    </source>
</evidence>
<name>A0ACA9PF82_9GLOM</name>
<proteinExistence type="predicted"/>
<feature type="non-terminal residue" evidence="1">
    <location>
        <position position="120"/>
    </location>
</feature>
<gene>
    <name evidence="1" type="ORF">DHETER_LOCUS11982</name>
</gene>
<protein>
    <submittedName>
        <fullName evidence="1">9410_t:CDS:1</fullName>
    </submittedName>
</protein>